<dbReference type="PANTHER" id="PTHR24381">
    <property type="entry name" value="ZINC FINGER PROTEIN"/>
    <property type="match status" value="1"/>
</dbReference>
<keyword evidence="4 7" id="KW-0863">Zinc-finger</keyword>
<evidence type="ECO:0000259" key="9">
    <source>
        <dbReference type="PROSITE" id="PS50157"/>
    </source>
</evidence>
<evidence type="ECO:0000313" key="11">
    <source>
        <dbReference type="RefSeq" id="XP_008582677.1"/>
    </source>
</evidence>
<keyword evidence="2" id="KW-0479">Metal-binding</keyword>
<dbReference type="GeneID" id="103600209"/>
<feature type="domain" description="C2H2-type" evidence="9">
    <location>
        <begin position="166"/>
        <end position="193"/>
    </location>
</feature>
<dbReference type="Gene3D" id="3.30.160.60">
    <property type="entry name" value="Classic Zinc Finger"/>
    <property type="match status" value="5"/>
</dbReference>
<feature type="domain" description="C2H2-type" evidence="9">
    <location>
        <begin position="194"/>
        <end position="221"/>
    </location>
</feature>
<evidence type="ECO:0000256" key="7">
    <source>
        <dbReference type="PROSITE-ProRule" id="PRU00042"/>
    </source>
</evidence>
<dbReference type="InterPro" id="IPR036236">
    <property type="entry name" value="Znf_C2H2_sf"/>
</dbReference>
<accession>A0ABM0RPY6</accession>
<name>A0ABM0RPY6_GALVR</name>
<evidence type="ECO:0000256" key="1">
    <source>
        <dbReference type="ARBA" id="ARBA00004123"/>
    </source>
</evidence>
<dbReference type="RefSeq" id="XP_008582677.1">
    <property type="nucleotide sequence ID" value="XM_008584455.1"/>
</dbReference>
<sequence length="278" mass="31054">MPAGGSAVRAQWGPAPEAGDTSGAGLCEHRLPQRRHSRSEGGRAAGFLRAVCPAAGTRARVLCLSVADRCEAEACGTGWGEVKIEDGVFLSRLNREDFAFLSRRWFPRSSNPSKQRIHTGERTDKCKVCGKGFSRSDTGGRVWGGGFRESSNFCLHQRIHNGEKTYKCDGCRRAYTVSSNLILHYRVHTAHRPNGCDQCSNSFSWRSDLSKNQRLHTGENPPECNVYNKAFSQSSDLKHQRIHTEEKLYKCLMCGKAFGQSLLLFKHHRVDTERIPTI</sequence>
<organism evidence="10 11">
    <name type="scientific">Galeopterus variegatus</name>
    <name type="common">Malayan flying lemur</name>
    <name type="synonym">Cynocephalus variegatus</name>
    <dbReference type="NCBI Taxonomy" id="482537"/>
    <lineage>
        <taxon>Eukaryota</taxon>
        <taxon>Metazoa</taxon>
        <taxon>Chordata</taxon>
        <taxon>Craniata</taxon>
        <taxon>Vertebrata</taxon>
        <taxon>Euteleostomi</taxon>
        <taxon>Mammalia</taxon>
        <taxon>Eutheria</taxon>
        <taxon>Euarchontoglires</taxon>
        <taxon>Dermoptera</taxon>
        <taxon>Cynocephalidae</taxon>
        <taxon>Galeopterus</taxon>
    </lineage>
</organism>
<evidence type="ECO:0000256" key="3">
    <source>
        <dbReference type="ARBA" id="ARBA00022737"/>
    </source>
</evidence>
<feature type="region of interest" description="Disordered" evidence="8">
    <location>
        <begin position="1"/>
        <end position="26"/>
    </location>
</feature>
<keyword evidence="3" id="KW-0677">Repeat</keyword>
<comment type="subcellular location">
    <subcellularLocation>
        <location evidence="1">Nucleus</location>
    </subcellularLocation>
</comment>
<dbReference type="Proteomes" id="UP000694923">
    <property type="component" value="Unplaced"/>
</dbReference>
<evidence type="ECO:0000256" key="6">
    <source>
        <dbReference type="ARBA" id="ARBA00023242"/>
    </source>
</evidence>
<dbReference type="PANTHER" id="PTHR24381:SF393">
    <property type="entry name" value="CHROMATIN-LINKED ADAPTOR FOR MSL PROTEINS, ISOFORM B"/>
    <property type="match status" value="1"/>
</dbReference>
<evidence type="ECO:0000313" key="10">
    <source>
        <dbReference type="Proteomes" id="UP000694923"/>
    </source>
</evidence>
<feature type="domain" description="C2H2-type" evidence="9">
    <location>
        <begin position="249"/>
        <end position="276"/>
    </location>
</feature>
<evidence type="ECO:0000256" key="5">
    <source>
        <dbReference type="ARBA" id="ARBA00022833"/>
    </source>
</evidence>
<evidence type="ECO:0000256" key="2">
    <source>
        <dbReference type="ARBA" id="ARBA00022723"/>
    </source>
</evidence>
<dbReference type="SUPFAM" id="SSF57667">
    <property type="entry name" value="beta-beta-alpha zinc fingers"/>
    <property type="match status" value="3"/>
</dbReference>
<reference evidence="11" key="1">
    <citation type="submission" date="2025-08" db="UniProtKB">
        <authorList>
            <consortium name="RefSeq"/>
        </authorList>
    </citation>
    <scope>IDENTIFICATION</scope>
</reference>
<evidence type="ECO:0000256" key="8">
    <source>
        <dbReference type="SAM" id="MobiDB-lite"/>
    </source>
</evidence>
<keyword evidence="5" id="KW-0862">Zinc</keyword>
<protein>
    <submittedName>
        <fullName evidence="11">Zinc finger protein 271-like</fullName>
    </submittedName>
</protein>
<dbReference type="PROSITE" id="PS00028">
    <property type="entry name" value="ZINC_FINGER_C2H2_1"/>
    <property type="match status" value="1"/>
</dbReference>
<dbReference type="Pfam" id="PF00096">
    <property type="entry name" value="zf-C2H2"/>
    <property type="match status" value="2"/>
</dbReference>
<keyword evidence="10" id="KW-1185">Reference proteome</keyword>
<proteinExistence type="predicted"/>
<dbReference type="SMART" id="SM00355">
    <property type="entry name" value="ZnF_C2H2"/>
    <property type="match status" value="3"/>
</dbReference>
<keyword evidence="6" id="KW-0539">Nucleus</keyword>
<evidence type="ECO:0000256" key="4">
    <source>
        <dbReference type="ARBA" id="ARBA00022771"/>
    </source>
</evidence>
<gene>
    <name evidence="11" type="primary">LOC103600209</name>
</gene>
<dbReference type="InterPro" id="IPR013087">
    <property type="entry name" value="Znf_C2H2_type"/>
</dbReference>
<dbReference type="PROSITE" id="PS50157">
    <property type="entry name" value="ZINC_FINGER_C2H2_2"/>
    <property type="match status" value="3"/>
</dbReference>